<dbReference type="AlphaFoldDB" id="Q67LI2"/>
<protein>
    <submittedName>
        <fullName evidence="2">Uncharacterized protein</fullName>
    </submittedName>
</protein>
<accession>Q67LI2</accession>
<sequence>MHKNMHTKTQRPAAPPETERPAGKCPQVHVEEHVIEEILRAAGLEELD</sequence>
<dbReference type="HOGENOM" id="CLU_3158620_0_0_9"/>
<organism evidence="2 3">
    <name type="scientific">Symbiobacterium thermophilum (strain DSM 24528 / JCM 14929 / IAM 14863 / T)</name>
    <dbReference type="NCBI Taxonomy" id="292459"/>
    <lineage>
        <taxon>Bacteria</taxon>
        <taxon>Bacillati</taxon>
        <taxon>Bacillota</taxon>
        <taxon>Clostridia</taxon>
        <taxon>Eubacteriales</taxon>
        <taxon>Symbiobacteriaceae</taxon>
        <taxon>Symbiobacterium</taxon>
    </lineage>
</organism>
<dbReference type="Proteomes" id="UP000000417">
    <property type="component" value="Chromosome"/>
</dbReference>
<dbReference type="RefSeq" id="WP_011196602.1">
    <property type="nucleotide sequence ID" value="NC_006177.1"/>
</dbReference>
<name>Q67LI2_SYMTH</name>
<gene>
    <name evidence="2" type="ordered locus">STH2479</name>
</gene>
<evidence type="ECO:0000313" key="2">
    <source>
        <dbReference type="EMBL" id="BAD41464.1"/>
    </source>
</evidence>
<evidence type="ECO:0000256" key="1">
    <source>
        <dbReference type="SAM" id="MobiDB-lite"/>
    </source>
</evidence>
<keyword evidence="3" id="KW-1185">Reference proteome</keyword>
<proteinExistence type="predicted"/>
<dbReference type="STRING" id="292459.STH2479"/>
<evidence type="ECO:0000313" key="3">
    <source>
        <dbReference type="Proteomes" id="UP000000417"/>
    </source>
</evidence>
<reference evidence="2 3" key="1">
    <citation type="journal article" date="2004" name="Nucleic Acids Res.">
        <title>Genome sequence of Symbiobacterium thermophilum, an uncultivable bacterium that depends on microbial commensalism.</title>
        <authorList>
            <person name="Ueda K."/>
            <person name="Yamashita A."/>
            <person name="Ishikawa J."/>
            <person name="Shimada M."/>
            <person name="Watsuji T."/>
            <person name="Morimura K."/>
            <person name="Ikeda H."/>
            <person name="Hattori M."/>
            <person name="Beppu T."/>
        </authorList>
    </citation>
    <scope>NUCLEOTIDE SEQUENCE [LARGE SCALE GENOMIC DNA]</scope>
    <source>
        <strain evidence="3">T / IAM 14863</strain>
    </source>
</reference>
<dbReference type="KEGG" id="sth:STH2479"/>
<feature type="region of interest" description="Disordered" evidence="1">
    <location>
        <begin position="1"/>
        <end position="29"/>
    </location>
</feature>
<dbReference type="EMBL" id="AP006840">
    <property type="protein sequence ID" value="BAD41464.1"/>
    <property type="molecule type" value="Genomic_DNA"/>
</dbReference>